<dbReference type="Proteomes" id="UP000113968">
    <property type="component" value="Segment"/>
</dbReference>
<keyword evidence="1" id="KW-0812">Transmembrane</keyword>
<dbReference type="KEGG" id="vg:11464212"/>
<name>G8XUK4_9BETA</name>
<sequence>MSSLQRLTKAYRENFAPSCPSALNLICSFAWLMPGDSDSNSPDCIVTLESMPPPQREPEDMAHYQHRTATLPRRTRFHLSFGVILTFFIVLAWTLIVAGLFWFLLSP</sequence>
<dbReference type="RefSeq" id="YP_004940155.1">
    <property type="nucleotide sequence ID" value="NC_016447.1"/>
</dbReference>
<evidence type="ECO:0000256" key="1">
    <source>
        <dbReference type="SAM" id="Phobius"/>
    </source>
</evidence>
<organism evidence="2 3">
    <name type="scientific">Aotine betaherpesvirus 1</name>
    <dbReference type="NCBI Taxonomy" id="50290"/>
    <lineage>
        <taxon>Viruses</taxon>
        <taxon>Duplodnaviria</taxon>
        <taxon>Heunggongvirae</taxon>
        <taxon>Peploviricota</taxon>
        <taxon>Herviviricetes</taxon>
        <taxon>Herpesvirales</taxon>
        <taxon>Orthoherpesviridae</taxon>
        <taxon>Betaherpesvirinae</taxon>
        <taxon>Cytomegalovirus</taxon>
        <taxon>Cytomegalovirus aotinebeta1</taxon>
    </lineage>
</organism>
<dbReference type="GeneID" id="11464212"/>
<proteinExistence type="predicted"/>
<evidence type="ECO:0000313" key="3">
    <source>
        <dbReference type="Proteomes" id="UP000113968"/>
    </source>
</evidence>
<evidence type="ECO:0000313" key="2">
    <source>
        <dbReference type="EMBL" id="AEV80846.1"/>
    </source>
</evidence>
<dbReference type="EMBL" id="FJ483970">
    <property type="protein sequence ID" value="AEV80846.1"/>
    <property type="molecule type" value="Genomic_DNA"/>
</dbReference>
<keyword evidence="3" id="KW-1185">Reference proteome</keyword>
<accession>G8XUK4</accession>
<keyword evidence="1" id="KW-0472">Membrane</keyword>
<reference evidence="2" key="1">
    <citation type="submission" date="2011-12" db="EMBL/GenBank/DDBJ databases">
        <title>Comparative genomics of primate cytomegaloviruses.</title>
        <authorList>
            <person name="Davison A.J."/>
            <person name="Holton M."/>
            <person name="Dolan A."/>
            <person name="Dargan D.J."/>
            <person name="Gatherer D."/>
            <person name="Hayward G.S."/>
        </authorList>
    </citation>
    <scope>NUCLEOTIDE SEQUENCE [LARGE SCALE GENOMIC DNA]</scope>
    <source>
        <strain evidence="2">S34E</strain>
    </source>
</reference>
<keyword evidence="1" id="KW-1133">Transmembrane helix</keyword>
<protein>
    <submittedName>
        <fullName evidence="2">Protein A30</fullName>
    </submittedName>
</protein>
<feature type="transmembrane region" description="Helical" evidence="1">
    <location>
        <begin position="81"/>
        <end position="105"/>
    </location>
</feature>
<gene>
    <name evidence="2" type="primary">A30</name>
</gene>